<feature type="chain" id="PRO_5039065919" evidence="4">
    <location>
        <begin position="26"/>
        <end position="297"/>
    </location>
</feature>
<accession>A0A9D2A982</accession>
<dbReference type="EMBL" id="DXCK01000104">
    <property type="protein sequence ID" value="HIZ02100.1"/>
    <property type="molecule type" value="Genomic_DNA"/>
</dbReference>
<dbReference type="PANTHER" id="PTHR42953">
    <property type="entry name" value="HIGH-AFFINITY ZINC UPTAKE SYSTEM PROTEIN ZNUA-RELATED"/>
    <property type="match status" value="1"/>
</dbReference>
<name>A0A9D2A982_9BACE</name>
<protein>
    <submittedName>
        <fullName evidence="5">Zinc ABC transporter substrate-binding protein</fullName>
    </submittedName>
</protein>
<dbReference type="PANTHER" id="PTHR42953:SF3">
    <property type="entry name" value="HIGH-AFFINITY ZINC UPTAKE SYSTEM PROTEIN ZNUA"/>
    <property type="match status" value="1"/>
</dbReference>
<dbReference type="GO" id="GO:0007155">
    <property type="term" value="P:cell adhesion"/>
    <property type="evidence" value="ECO:0007669"/>
    <property type="project" value="InterPro"/>
</dbReference>
<dbReference type="PRINTS" id="PR00691">
    <property type="entry name" value="ADHESINB"/>
</dbReference>
<comment type="caution">
    <text evidence="5">The sequence shown here is derived from an EMBL/GenBank/DDBJ whole genome shotgun (WGS) entry which is preliminary data.</text>
</comment>
<dbReference type="PROSITE" id="PS51257">
    <property type="entry name" value="PROKAR_LIPOPROTEIN"/>
    <property type="match status" value="1"/>
</dbReference>
<comment type="similarity">
    <text evidence="1">Belongs to the bacterial solute-binding protein 9 family.</text>
</comment>
<evidence type="ECO:0000256" key="1">
    <source>
        <dbReference type="ARBA" id="ARBA00011028"/>
    </source>
</evidence>
<dbReference type="GO" id="GO:0046872">
    <property type="term" value="F:metal ion binding"/>
    <property type="evidence" value="ECO:0007669"/>
    <property type="project" value="InterPro"/>
</dbReference>
<dbReference type="Gene3D" id="3.40.50.1980">
    <property type="entry name" value="Nitrogenase molybdenum iron protein domain"/>
    <property type="match status" value="2"/>
</dbReference>
<dbReference type="GO" id="GO:0030001">
    <property type="term" value="P:metal ion transport"/>
    <property type="evidence" value="ECO:0007669"/>
    <property type="project" value="InterPro"/>
</dbReference>
<evidence type="ECO:0000256" key="4">
    <source>
        <dbReference type="SAM" id="SignalP"/>
    </source>
</evidence>
<sequence length="297" mass="33252">MKQSFFLLSLLALLLAACSSRPRKAAATDERPLMTVTIEPLRYFTEALAGDRFRVVSMVPKGASPETYDPTPSQLMDLSESAAYLCIGYIGFEQAWLDRLSENAPHLRFFDLSEGIDLIHDTEHAHDGHGVEPHIWNSAPNALRIAGNLTNALIAIDPACDSLYRQRFDSLAHVILHTDSLCRAMLEQPGADRTFLIYHPALSYFARDYGLRQIPIEAGGKEPSPAYLKELVDVCREETVHVIFVQPEFDRRNAELIAKQTGARVEPINPLSYDWPQEMLHVAKALSLPADTLNQKK</sequence>
<dbReference type="InterPro" id="IPR006129">
    <property type="entry name" value="AdhesinB"/>
</dbReference>
<reference evidence="5" key="2">
    <citation type="submission" date="2021-04" db="EMBL/GenBank/DDBJ databases">
        <authorList>
            <person name="Gilroy R."/>
        </authorList>
    </citation>
    <scope>NUCLEOTIDE SEQUENCE</scope>
    <source>
        <strain evidence="5">ChiHjej12B11-24981</strain>
    </source>
</reference>
<organism evidence="5 6">
    <name type="scientific">Candidatus Bacteroides merdipullorum</name>
    <dbReference type="NCBI Taxonomy" id="2838474"/>
    <lineage>
        <taxon>Bacteria</taxon>
        <taxon>Pseudomonadati</taxon>
        <taxon>Bacteroidota</taxon>
        <taxon>Bacteroidia</taxon>
        <taxon>Bacteroidales</taxon>
        <taxon>Bacteroidaceae</taxon>
        <taxon>Bacteroides</taxon>
    </lineage>
</organism>
<dbReference type="InterPro" id="IPR050492">
    <property type="entry name" value="Bact_metal-bind_prot9"/>
</dbReference>
<dbReference type="Pfam" id="PF01297">
    <property type="entry name" value="ZnuA"/>
    <property type="match status" value="1"/>
</dbReference>
<proteinExistence type="inferred from homology"/>
<gene>
    <name evidence="5" type="ORF">H9819_07630</name>
</gene>
<dbReference type="AlphaFoldDB" id="A0A9D2A982"/>
<evidence type="ECO:0000256" key="2">
    <source>
        <dbReference type="ARBA" id="ARBA00022448"/>
    </source>
</evidence>
<keyword evidence="2" id="KW-0813">Transport</keyword>
<dbReference type="Proteomes" id="UP000824023">
    <property type="component" value="Unassembled WGS sequence"/>
</dbReference>
<evidence type="ECO:0000313" key="5">
    <source>
        <dbReference type="EMBL" id="HIZ02100.1"/>
    </source>
</evidence>
<reference evidence="5" key="1">
    <citation type="journal article" date="2021" name="PeerJ">
        <title>Extensive microbial diversity within the chicken gut microbiome revealed by metagenomics and culture.</title>
        <authorList>
            <person name="Gilroy R."/>
            <person name="Ravi A."/>
            <person name="Getino M."/>
            <person name="Pursley I."/>
            <person name="Horton D.L."/>
            <person name="Alikhan N.F."/>
            <person name="Baker D."/>
            <person name="Gharbi K."/>
            <person name="Hall N."/>
            <person name="Watson M."/>
            <person name="Adriaenssens E.M."/>
            <person name="Foster-Nyarko E."/>
            <person name="Jarju S."/>
            <person name="Secka A."/>
            <person name="Antonio M."/>
            <person name="Oren A."/>
            <person name="Chaudhuri R.R."/>
            <person name="La Ragione R."/>
            <person name="Hildebrand F."/>
            <person name="Pallen M.J."/>
        </authorList>
    </citation>
    <scope>NUCLEOTIDE SEQUENCE</scope>
    <source>
        <strain evidence="5">ChiHjej12B11-24981</strain>
    </source>
</reference>
<dbReference type="InterPro" id="IPR006127">
    <property type="entry name" value="ZnuA-like"/>
</dbReference>
<feature type="signal peptide" evidence="4">
    <location>
        <begin position="1"/>
        <end position="25"/>
    </location>
</feature>
<evidence type="ECO:0000256" key="3">
    <source>
        <dbReference type="ARBA" id="ARBA00022729"/>
    </source>
</evidence>
<dbReference type="SUPFAM" id="SSF53807">
    <property type="entry name" value="Helical backbone' metal receptor"/>
    <property type="match status" value="1"/>
</dbReference>
<evidence type="ECO:0000313" key="6">
    <source>
        <dbReference type="Proteomes" id="UP000824023"/>
    </source>
</evidence>
<keyword evidence="3 4" id="KW-0732">Signal</keyword>